<evidence type="ECO:0000313" key="4">
    <source>
        <dbReference type="Proteomes" id="UP000239990"/>
    </source>
</evidence>
<evidence type="ECO:0000259" key="2">
    <source>
        <dbReference type="Pfam" id="PF05229"/>
    </source>
</evidence>
<feature type="signal peptide" evidence="1">
    <location>
        <begin position="1"/>
        <end position="33"/>
    </location>
</feature>
<protein>
    <submittedName>
        <fullName evidence="3">Pilus assembly protein</fullName>
    </submittedName>
</protein>
<dbReference type="AlphaFoldDB" id="A0A2S5GNC0"/>
<dbReference type="EMBL" id="PREU01000010">
    <property type="protein sequence ID" value="PPA74375.1"/>
    <property type="molecule type" value="Genomic_DNA"/>
</dbReference>
<dbReference type="SMART" id="SM00972">
    <property type="entry name" value="SCPU"/>
    <property type="match status" value="2"/>
</dbReference>
<dbReference type="InterPro" id="IPR053167">
    <property type="entry name" value="Spore_coat_component"/>
</dbReference>
<comment type="caution">
    <text evidence="3">The sequence shown here is derived from an EMBL/GenBank/DDBJ whole genome shotgun (WGS) entry which is preliminary data.</text>
</comment>
<gene>
    <name evidence="3" type="ORF">C4E15_21605</name>
</gene>
<organism evidence="3 4">
    <name type="scientific">Achromobacter spanius</name>
    <dbReference type="NCBI Taxonomy" id="217203"/>
    <lineage>
        <taxon>Bacteria</taxon>
        <taxon>Pseudomonadati</taxon>
        <taxon>Pseudomonadota</taxon>
        <taxon>Betaproteobacteria</taxon>
        <taxon>Burkholderiales</taxon>
        <taxon>Alcaligenaceae</taxon>
        <taxon>Achromobacter</taxon>
    </lineage>
</organism>
<reference evidence="3 4" key="1">
    <citation type="submission" date="2018-02" db="EMBL/GenBank/DDBJ databases">
        <title>Draft Genome of Achromobacter spanius stain 6.</title>
        <authorList>
            <person name="Gunasekera T.S."/>
            <person name="Radwan O."/>
            <person name="Ruiz O.N."/>
        </authorList>
    </citation>
    <scope>NUCLEOTIDE SEQUENCE [LARGE SCALE GENOMIC DNA]</scope>
    <source>
        <strain evidence="3 4">6</strain>
    </source>
</reference>
<dbReference type="Pfam" id="PF05229">
    <property type="entry name" value="SCPU"/>
    <property type="match status" value="2"/>
</dbReference>
<accession>A0A2S5GNC0</accession>
<dbReference type="PANTHER" id="PTHR37089">
    <property type="entry name" value="PROTEIN U-RELATED"/>
    <property type="match status" value="1"/>
</dbReference>
<keyword evidence="1" id="KW-0732">Signal</keyword>
<feature type="chain" id="PRO_5015782458" evidence="1">
    <location>
        <begin position="34"/>
        <end position="339"/>
    </location>
</feature>
<dbReference type="Proteomes" id="UP000239990">
    <property type="component" value="Unassembled WGS sequence"/>
</dbReference>
<name>A0A2S5GNC0_9BURK</name>
<evidence type="ECO:0000313" key="3">
    <source>
        <dbReference type="EMBL" id="PPA74375.1"/>
    </source>
</evidence>
<dbReference type="OrthoDB" id="8751277at2"/>
<dbReference type="PANTHER" id="PTHR37089:SF4">
    <property type="entry name" value="EXPORTED PROTEIN"/>
    <property type="match status" value="1"/>
</dbReference>
<dbReference type="InterPro" id="IPR007893">
    <property type="entry name" value="Spore_coat_U/FanG"/>
</dbReference>
<proteinExistence type="predicted"/>
<sequence>MGPTQGAARLPLRWLLLSASAALAMAYGSLAQASSCTLGAGTTSTMDFGAVNPLLPADTVNDSGQVTVTCTFTALGLFARVCFNLGLGNTSTSNNPRTLGAGTNRMNYNLYTNTARTQVWGASTSSGPTSVLLTGPLLVLGGPVSTTFKFYGKVPGNQPLVSTVNNANTTYSETYPNTATVDVLFGLGALGNCPLSTVTQRISIPLTVTAQVQKNCTINATDLAFPPKGVLSTAATATSAITVKCTNNNAFSIALNGGSVAGNVLARKMKHATAADTVSYQLYQDSSYATIWGDASGGAPRVGTGTGANQTFTVYGRVPPQPTPRPGNYKDVVTATITF</sequence>
<feature type="domain" description="Spore coat protein U/FanG" evidence="2">
    <location>
        <begin position="30"/>
        <end position="174"/>
    </location>
</feature>
<evidence type="ECO:0000256" key="1">
    <source>
        <dbReference type="SAM" id="SignalP"/>
    </source>
</evidence>
<feature type="domain" description="Spore coat protein U/FanG" evidence="2">
    <location>
        <begin position="206"/>
        <end position="336"/>
    </location>
</feature>